<proteinExistence type="predicted"/>
<comment type="caution">
    <text evidence="1">The sequence shown here is derived from an EMBL/GenBank/DDBJ whole genome shotgun (WGS) entry which is preliminary data.</text>
</comment>
<evidence type="ECO:0000313" key="2">
    <source>
        <dbReference type="Proteomes" id="UP000484255"/>
    </source>
</evidence>
<dbReference type="AlphaFoldDB" id="A0A7C9PEQ5"/>
<gene>
    <name evidence="1" type="ORF">G3A44_00825</name>
</gene>
<protein>
    <submittedName>
        <fullName evidence="1">Uncharacterized protein</fullName>
    </submittedName>
</protein>
<accession>A0A7C9PEQ5</accession>
<name>A0A7C9PEQ5_9BURK</name>
<dbReference type="EMBL" id="JAAGOH010000001">
    <property type="protein sequence ID" value="NDY89731.1"/>
    <property type="molecule type" value="Genomic_DNA"/>
</dbReference>
<dbReference type="RefSeq" id="WP_163455585.1">
    <property type="nucleotide sequence ID" value="NZ_JAAGOH010000001.1"/>
</dbReference>
<dbReference type="Proteomes" id="UP000484255">
    <property type="component" value="Unassembled WGS sequence"/>
</dbReference>
<sequence length="194" mass="21729">MLVDPVVTIVSAAGQFRSPDDWPRPTPTTDFELGGQAISDSSAGHEVRVWRAWLAGDSVMCAPEDDIAEATALFSRPGIWHIGLAFDQLMRPCVTFMDRAGAWLWWYDPLESSMVFLPIPGATSPRISLDDKRAEFISGSDVVLAYVRDGWLCVRLQRERYSNENRIYLLPAGVSRLDRIGMSLACRMQYKLSS</sequence>
<organism evidence="1 2">
    <name type="scientific">Ideonella livida</name>
    <dbReference type="NCBI Taxonomy" id="2707176"/>
    <lineage>
        <taxon>Bacteria</taxon>
        <taxon>Pseudomonadati</taxon>
        <taxon>Pseudomonadota</taxon>
        <taxon>Betaproteobacteria</taxon>
        <taxon>Burkholderiales</taxon>
        <taxon>Sphaerotilaceae</taxon>
        <taxon>Ideonella</taxon>
    </lineage>
</organism>
<evidence type="ECO:0000313" key="1">
    <source>
        <dbReference type="EMBL" id="NDY89731.1"/>
    </source>
</evidence>
<keyword evidence="2" id="KW-1185">Reference proteome</keyword>
<reference evidence="1 2" key="1">
    <citation type="submission" date="2020-02" db="EMBL/GenBank/DDBJ databases">
        <title>Ideonella bacterium strain TBM-1.</title>
        <authorList>
            <person name="Chen W.-M."/>
        </authorList>
    </citation>
    <scope>NUCLEOTIDE SEQUENCE [LARGE SCALE GENOMIC DNA]</scope>
    <source>
        <strain evidence="1 2">TBM-1</strain>
    </source>
</reference>